<protein>
    <submittedName>
        <fullName evidence="3">Uncharacterized protein</fullName>
    </submittedName>
</protein>
<evidence type="ECO:0000313" key="3">
    <source>
        <dbReference type="EMBL" id="MBO2447347.1"/>
    </source>
</evidence>
<dbReference type="RefSeq" id="WP_208254925.1">
    <property type="nucleotide sequence ID" value="NZ_JAGEOJ010000003.1"/>
</dbReference>
<keyword evidence="2" id="KW-1133">Transmembrane helix</keyword>
<sequence>MTESLKERLEHIASTPRTGRSGSSGPGTSAGPGGSGRSGSGGPGPDVAAAAARGRRVLRVRRAGAGVGTALAVGLVAGAVAVGPPGDDKDSPAAPPLASTARPNPLIQPASFGWLPPGFKLVSAINEGPGQFTIGADNETGKGAKLSLTLVEGKEPPVAKLPGARPGNRTAAPAVNGHKAFWTIKPGGPGSEQVAAEFRWEYGPNHWALLSVTDSAAATEKTIYHIARSVTFKETPGAFPFTVKGIPASLKVCRVVANKDSDTSMWLSQNCAVEGLGISVGNAQPPAAYEKLKTAGNAAGKTAGNAAGNAAGKTVASLKPNTSIDGHPAYDRSLDPSASGNGSFIWVFGVNGYDVRLDASADVLNQLKSSGGLKGLFNRMTFFDSGHWTTQVFR</sequence>
<feature type="region of interest" description="Disordered" evidence="1">
    <location>
        <begin position="1"/>
        <end position="53"/>
    </location>
</feature>
<gene>
    <name evidence="3" type="ORF">J4573_09645</name>
</gene>
<comment type="caution">
    <text evidence="3">The sequence shown here is derived from an EMBL/GenBank/DDBJ whole genome shotgun (WGS) entry which is preliminary data.</text>
</comment>
<accession>A0A939P8K2</accession>
<feature type="transmembrane region" description="Helical" evidence="2">
    <location>
        <begin position="63"/>
        <end position="82"/>
    </location>
</feature>
<evidence type="ECO:0000256" key="2">
    <source>
        <dbReference type="SAM" id="Phobius"/>
    </source>
</evidence>
<feature type="compositionally biased region" description="Gly residues" evidence="1">
    <location>
        <begin position="22"/>
        <end position="44"/>
    </location>
</feature>
<proteinExistence type="predicted"/>
<name>A0A939P8K2_9ACTN</name>
<keyword evidence="2" id="KW-0812">Transmembrane</keyword>
<feature type="compositionally biased region" description="Basic and acidic residues" evidence="1">
    <location>
        <begin position="1"/>
        <end position="11"/>
    </location>
</feature>
<reference evidence="3" key="1">
    <citation type="submission" date="2021-03" db="EMBL/GenBank/DDBJ databases">
        <authorList>
            <person name="Kanchanasin P."/>
            <person name="Saeng-In P."/>
            <person name="Phongsopitanun W."/>
            <person name="Yuki M."/>
            <person name="Kudo T."/>
            <person name="Ohkuma M."/>
            <person name="Tanasupawat S."/>
        </authorList>
    </citation>
    <scope>NUCLEOTIDE SEQUENCE</scope>
    <source>
        <strain evidence="3">GKU 128</strain>
    </source>
</reference>
<dbReference type="EMBL" id="JAGEOJ010000003">
    <property type="protein sequence ID" value="MBO2447347.1"/>
    <property type="molecule type" value="Genomic_DNA"/>
</dbReference>
<keyword evidence="2" id="KW-0472">Membrane</keyword>
<evidence type="ECO:0000313" key="4">
    <source>
        <dbReference type="Proteomes" id="UP000669179"/>
    </source>
</evidence>
<dbReference type="Proteomes" id="UP000669179">
    <property type="component" value="Unassembled WGS sequence"/>
</dbReference>
<dbReference type="AlphaFoldDB" id="A0A939P8K2"/>
<keyword evidence="4" id="KW-1185">Reference proteome</keyword>
<evidence type="ECO:0000256" key="1">
    <source>
        <dbReference type="SAM" id="MobiDB-lite"/>
    </source>
</evidence>
<organism evidence="3 4">
    <name type="scientific">Actinomadura barringtoniae</name>
    <dbReference type="NCBI Taxonomy" id="1427535"/>
    <lineage>
        <taxon>Bacteria</taxon>
        <taxon>Bacillati</taxon>
        <taxon>Actinomycetota</taxon>
        <taxon>Actinomycetes</taxon>
        <taxon>Streptosporangiales</taxon>
        <taxon>Thermomonosporaceae</taxon>
        <taxon>Actinomadura</taxon>
    </lineage>
</organism>